<dbReference type="EMBL" id="JARJBC010000001">
    <property type="protein sequence ID" value="MDF3288201.1"/>
    <property type="molecule type" value="Genomic_DNA"/>
</dbReference>
<sequence length="319" mass="35056">MDLELRHLRALCAIADAGSLGRAARILGYSQQAISAQLGRIERYFGEPLFERNASGVQPTRCGVEVLAQARDVLDRADAIRRRTTDHAGNSRQVLRLAATNSPVLSGMVVRIRSRLPDLALSISSVYASSEMVELLEKGELDAAIGVDYPGRELQHSDALAHRGIVIEPSFVAVPARHRVRHRMEVALAELADDAWFLTPDDGAGWPGVFYEACHAAGFSPAAIHQFYGDQVQFQNMIANGLGVSIVQATIRPISGVLVKPLTSTPLWCRYLLAWRRECLADEVVETLFRSATESYRDLIAQSTHFQAWMSRTYGAVGS</sequence>
<dbReference type="InterPro" id="IPR000847">
    <property type="entry name" value="LysR_HTH_N"/>
</dbReference>
<feature type="domain" description="HTH lysR-type" evidence="5">
    <location>
        <begin position="3"/>
        <end position="60"/>
    </location>
</feature>
<dbReference type="InterPro" id="IPR005119">
    <property type="entry name" value="LysR_subst-bd"/>
</dbReference>
<comment type="caution">
    <text evidence="6">The sequence shown here is derived from an EMBL/GenBank/DDBJ whole genome shotgun (WGS) entry which is preliminary data.</text>
</comment>
<keyword evidence="7" id="KW-1185">Reference proteome</keyword>
<dbReference type="Proteomes" id="UP001216579">
    <property type="component" value="Unassembled WGS sequence"/>
</dbReference>
<keyword evidence="4" id="KW-0804">Transcription</keyword>
<evidence type="ECO:0000256" key="3">
    <source>
        <dbReference type="ARBA" id="ARBA00023125"/>
    </source>
</evidence>
<evidence type="ECO:0000256" key="1">
    <source>
        <dbReference type="ARBA" id="ARBA00009437"/>
    </source>
</evidence>
<dbReference type="PROSITE" id="PS50931">
    <property type="entry name" value="HTH_LYSR"/>
    <property type="match status" value="1"/>
</dbReference>
<reference evidence="6 7" key="1">
    <citation type="submission" date="2023-03" db="EMBL/GenBank/DDBJ databases">
        <title>Draft genome sequence of Streptomyces sp. RB6PN23 isolated from peat swamp forest in Thailand.</title>
        <authorList>
            <person name="Klaysubun C."/>
            <person name="Duangmal K."/>
        </authorList>
    </citation>
    <scope>NUCLEOTIDE SEQUENCE [LARGE SCALE GENOMIC DNA]</scope>
    <source>
        <strain evidence="6 7">RB6PN23</strain>
    </source>
</reference>
<dbReference type="InterPro" id="IPR036390">
    <property type="entry name" value="WH_DNA-bd_sf"/>
</dbReference>
<dbReference type="Pfam" id="PF03466">
    <property type="entry name" value="LysR_substrate"/>
    <property type="match status" value="1"/>
</dbReference>
<dbReference type="PANTHER" id="PTHR30346">
    <property type="entry name" value="TRANSCRIPTIONAL DUAL REGULATOR HCAR-RELATED"/>
    <property type="match status" value="1"/>
</dbReference>
<organism evidence="6 7">
    <name type="scientific">Streptomyces silvisoli</name>
    <dbReference type="NCBI Taxonomy" id="3034235"/>
    <lineage>
        <taxon>Bacteria</taxon>
        <taxon>Bacillati</taxon>
        <taxon>Actinomycetota</taxon>
        <taxon>Actinomycetes</taxon>
        <taxon>Kitasatosporales</taxon>
        <taxon>Streptomycetaceae</taxon>
        <taxon>Streptomyces</taxon>
    </lineage>
</organism>
<keyword evidence="2" id="KW-0805">Transcription regulation</keyword>
<dbReference type="SUPFAM" id="SSF46785">
    <property type="entry name" value="Winged helix' DNA-binding domain"/>
    <property type="match status" value="1"/>
</dbReference>
<dbReference type="CDD" id="cd08414">
    <property type="entry name" value="PBP2_LTTR_aromatics_like"/>
    <property type="match status" value="1"/>
</dbReference>
<dbReference type="Gene3D" id="3.40.190.10">
    <property type="entry name" value="Periplasmic binding protein-like II"/>
    <property type="match status" value="2"/>
</dbReference>
<evidence type="ECO:0000313" key="6">
    <source>
        <dbReference type="EMBL" id="MDF3288201.1"/>
    </source>
</evidence>
<evidence type="ECO:0000256" key="4">
    <source>
        <dbReference type="ARBA" id="ARBA00023163"/>
    </source>
</evidence>
<dbReference type="PRINTS" id="PR00039">
    <property type="entry name" value="HTHLYSR"/>
</dbReference>
<evidence type="ECO:0000259" key="5">
    <source>
        <dbReference type="PROSITE" id="PS50931"/>
    </source>
</evidence>
<dbReference type="InterPro" id="IPR036388">
    <property type="entry name" value="WH-like_DNA-bd_sf"/>
</dbReference>
<protein>
    <submittedName>
        <fullName evidence="6">LysR family transcriptional regulator</fullName>
    </submittedName>
</protein>
<dbReference type="Pfam" id="PF00126">
    <property type="entry name" value="HTH_1"/>
    <property type="match status" value="1"/>
</dbReference>
<evidence type="ECO:0000256" key="2">
    <source>
        <dbReference type="ARBA" id="ARBA00023015"/>
    </source>
</evidence>
<gene>
    <name evidence="6" type="ORF">P3G67_02945</name>
</gene>
<evidence type="ECO:0000313" key="7">
    <source>
        <dbReference type="Proteomes" id="UP001216579"/>
    </source>
</evidence>
<dbReference type="RefSeq" id="WP_276092032.1">
    <property type="nucleotide sequence ID" value="NZ_JARJBC010000001.1"/>
</dbReference>
<accession>A0ABT5ZEU9</accession>
<proteinExistence type="inferred from homology"/>
<name>A0ABT5ZEU9_9ACTN</name>
<dbReference type="SUPFAM" id="SSF53850">
    <property type="entry name" value="Periplasmic binding protein-like II"/>
    <property type="match status" value="1"/>
</dbReference>
<dbReference type="PANTHER" id="PTHR30346:SF30">
    <property type="entry name" value="SMALL NEUTRAL PROTEASE REGULATORY PROTEIN"/>
    <property type="match status" value="1"/>
</dbReference>
<keyword evidence="3" id="KW-0238">DNA-binding</keyword>
<comment type="similarity">
    <text evidence="1">Belongs to the LysR transcriptional regulatory family.</text>
</comment>
<dbReference type="Gene3D" id="1.10.10.10">
    <property type="entry name" value="Winged helix-like DNA-binding domain superfamily/Winged helix DNA-binding domain"/>
    <property type="match status" value="1"/>
</dbReference>